<organism evidence="1 2">
    <name type="scientific">Caerostris extrusa</name>
    <name type="common">Bark spider</name>
    <name type="synonym">Caerostris bankana</name>
    <dbReference type="NCBI Taxonomy" id="172846"/>
    <lineage>
        <taxon>Eukaryota</taxon>
        <taxon>Metazoa</taxon>
        <taxon>Ecdysozoa</taxon>
        <taxon>Arthropoda</taxon>
        <taxon>Chelicerata</taxon>
        <taxon>Arachnida</taxon>
        <taxon>Araneae</taxon>
        <taxon>Araneomorphae</taxon>
        <taxon>Entelegynae</taxon>
        <taxon>Araneoidea</taxon>
        <taxon>Araneidae</taxon>
        <taxon>Caerostris</taxon>
    </lineage>
</organism>
<reference evidence="1 2" key="1">
    <citation type="submission" date="2021-06" db="EMBL/GenBank/DDBJ databases">
        <title>Caerostris extrusa draft genome.</title>
        <authorList>
            <person name="Kono N."/>
            <person name="Arakawa K."/>
        </authorList>
    </citation>
    <scope>NUCLEOTIDE SEQUENCE [LARGE SCALE GENOMIC DNA]</scope>
</reference>
<dbReference type="AlphaFoldDB" id="A0AAV4TIL8"/>
<keyword evidence="2" id="KW-1185">Reference proteome</keyword>
<protein>
    <submittedName>
        <fullName evidence="1">Uncharacterized protein</fullName>
    </submittedName>
</protein>
<evidence type="ECO:0000313" key="1">
    <source>
        <dbReference type="EMBL" id="GIY45955.1"/>
    </source>
</evidence>
<comment type="caution">
    <text evidence="1">The sequence shown here is derived from an EMBL/GenBank/DDBJ whole genome shotgun (WGS) entry which is preliminary data.</text>
</comment>
<sequence>MGMMYWIGGVSPPLRIRFCVERGWWWGYRELNEKCLGFRGESPLGFVVVRSFSQPLCGIKIYCTHRLVPIDFTVPIDIEAFIFTSLVEPNHFGLGA</sequence>
<gene>
    <name evidence="1" type="ORF">CEXT_796361</name>
</gene>
<dbReference type="Proteomes" id="UP001054945">
    <property type="component" value="Unassembled WGS sequence"/>
</dbReference>
<proteinExistence type="predicted"/>
<evidence type="ECO:0000313" key="2">
    <source>
        <dbReference type="Proteomes" id="UP001054945"/>
    </source>
</evidence>
<dbReference type="EMBL" id="BPLR01011347">
    <property type="protein sequence ID" value="GIY45955.1"/>
    <property type="molecule type" value="Genomic_DNA"/>
</dbReference>
<name>A0AAV4TIL8_CAEEX</name>
<accession>A0AAV4TIL8</accession>